<keyword evidence="9" id="KW-1185">Reference proteome</keyword>
<dbReference type="AlphaFoldDB" id="A0A7J0E997"/>
<feature type="region of interest" description="Disordered" evidence="6">
    <location>
        <begin position="30"/>
        <end position="52"/>
    </location>
</feature>
<evidence type="ECO:0000313" key="8">
    <source>
        <dbReference type="EMBL" id="GFY83053.1"/>
    </source>
</evidence>
<dbReference type="GO" id="GO:0016020">
    <property type="term" value="C:membrane"/>
    <property type="evidence" value="ECO:0007669"/>
    <property type="project" value="UniProtKB-SubCell"/>
</dbReference>
<evidence type="ECO:0000256" key="7">
    <source>
        <dbReference type="SAM" id="Phobius"/>
    </source>
</evidence>
<name>A0A7J0E997_9ERIC</name>
<reference evidence="8 9" key="1">
    <citation type="submission" date="2019-07" db="EMBL/GenBank/DDBJ databases">
        <title>De Novo Assembly of kiwifruit Actinidia rufa.</title>
        <authorList>
            <person name="Sugita-Konishi S."/>
            <person name="Sato K."/>
            <person name="Mori E."/>
            <person name="Abe Y."/>
            <person name="Kisaki G."/>
            <person name="Hamano K."/>
            <person name="Suezawa K."/>
            <person name="Otani M."/>
            <person name="Fukuda T."/>
            <person name="Manabe T."/>
            <person name="Gomi K."/>
            <person name="Tabuchi M."/>
            <person name="Akimitsu K."/>
            <person name="Kataoka I."/>
        </authorList>
    </citation>
    <scope>NUCLEOTIDE SEQUENCE [LARGE SCALE GENOMIC DNA]</scope>
    <source>
        <strain evidence="9">cv. Fuchu</strain>
    </source>
</reference>
<organism evidence="8 9">
    <name type="scientific">Actinidia rufa</name>
    <dbReference type="NCBI Taxonomy" id="165716"/>
    <lineage>
        <taxon>Eukaryota</taxon>
        <taxon>Viridiplantae</taxon>
        <taxon>Streptophyta</taxon>
        <taxon>Embryophyta</taxon>
        <taxon>Tracheophyta</taxon>
        <taxon>Spermatophyta</taxon>
        <taxon>Magnoliopsida</taxon>
        <taxon>eudicotyledons</taxon>
        <taxon>Gunneridae</taxon>
        <taxon>Pentapetalae</taxon>
        <taxon>asterids</taxon>
        <taxon>Ericales</taxon>
        <taxon>Actinidiaceae</taxon>
        <taxon>Actinidia</taxon>
    </lineage>
</organism>
<keyword evidence="5 7" id="KW-0472">Membrane</keyword>
<evidence type="ECO:0000256" key="2">
    <source>
        <dbReference type="ARBA" id="ARBA00006948"/>
    </source>
</evidence>
<feature type="transmembrane region" description="Helical" evidence="7">
    <location>
        <begin position="56"/>
        <end position="77"/>
    </location>
</feature>
<dbReference type="OrthoDB" id="551896at2759"/>
<feature type="transmembrane region" description="Helical" evidence="7">
    <location>
        <begin position="182"/>
        <end position="203"/>
    </location>
</feature>
<feature type="compositionally biased region" description="Low complexity" evidence="6">
    <location>
        <begin position="30"/>
        <end position="40"/>
    </location>
</feature>
<feature type="transmembrane region" description="Helical" evidence="7">
    <location>
        <begin position="123"/>
        <end position="141"/>
    </location>
</feature>
<keyword evidence="3 7" id="KW-0812">Transmembrane</keyword>
<gene>
    <name evidence="8" type="ORF">Acr_02g0012930</name>
</gene>
<dbReference type="Pfam" id="PF04819">
    <property type="entry name" value="DUF716"/>
    <property type="match status" value="1"/>
</dbReference>
<keyword evidence="4 7" id="KW-1133">Transmembrane helix</keyword>
<dbReference type="InterPro" id="IPR006904">
    <property type="entry name" value="DUF716"/>
</dbReference>
<dbReference type="PANTHER" id="PTHR46285">
    <property type="entry name" value="PROTEINASE INHIBITOR I4, SERPIN (DUF716)-RELATED"/>
    <property type="match status" value="1"/>
</dbReference>
<sequence>MGLFTYTLAGGGFILIGALESLISSTQITSSPPTTQQSSQRTKKIASSSSSSSSPITLVAVSLFCLFFILNSLISLFDAINSKNQTGLVIQLQVIAISSLFFLYSVLGLMTHLSNSIQLPSQILNLLCLFAFIEEFLLFYLQRKDPSGIENRYFDLLLVPIGVCVFSTILELKSPKSRFSRLARGIGLILQGTWLVQMGFSFYSDAMAHGCFLHEKSRGDYTIKCKGHPEYHRGRAIATLQFNCHLAFLVVVIIGVYSIVCKKSGIGGEFMRYRPLGAEMQQMETQGRFTLDSDDENEDGIKEVGNLAEQKAVVLVHESGINGYGSH</sequence>
<evidence type="ECO:0000256" key="6">
    <source>
        <dbReference type="SAM" id="MobiDB-lite"/>
    </source>
</evidence>
<dbReference type="PANTHER" id="PTHR46285:SF7">
    <property type="entry name" value="OS06G0238900 PROTEIN"/>
    <property type="match status" value="1"/>
</dbReference>
<evidence type="ECO:0000313" key="9">
    <source>
        <dbReference type="Proteomes" id="UP000585474"/>
    </source>
</evidence>
<protein>
    <submittedName>
        <fullName evidence="8">Plant viral-response family protein</fullName>
    </submittedName>
</protein>
<accession>A0A7J0E997</accession>
<proteinExistence type="inferred from homology"/>
<evidence type="ECO:0000256" key="4">
    <source>
        <dbReference type="ARBA" id="ARBA00022989"/>
    </source>
</evidence>
<feature type="transmembrane region" description="Helical" evidence="7">
    <location>
        <begin position="240"/>
        <end position="260"/>
    </location>
</feature>
<comment type="caution">
    <text evidence="8">The sequence shown here is derived from an EMBL/GenBank/DDBJ whole genome shotgun (WGS) entry which is preliminary data.</text>
</comment>
<comment type="similarity">
    <text evidence="2">Belongs to the TMEM45 family.</text>
</comment>
<dbReference type="Proteomes" id="UP000585474">
    <property type="component" value="Unassembled WGS sequence"/>
</dbReference>
<comment type="subcellular location">
    <subcellularLocation>
        <location evidence="1">Membrane</location>
        <topology evidence="1">Multi-pass membrane protein</topology>
    </subcellularLocation>
</comment>
<dbReference type="EMBL" id="BJWL01000002">
    <property type="protein sequence ID" value="GFY83053.1"/>
    <property type="molecule type" value="Genomic_DNA"/>
</dbReference>
<evidence type="ECO:0000256" key="1">
    <source>
        <dbReference type="ARBA" id="ARBA00004141"/>
    </source>
</evidence>
<feature type="transmembrane region" description="Helical" evidence="7">
    <location>
        <begin position="153"/>
        <end position="170"/>
    </location>
</feature>
<feature type="transmembrane region" description="Helical" evidence="7">
    <location>
        <begin position="89"/>
        <end position="111"/>
    </location>
</feature>
<feature type="transmembrane region" description="Helical" evidence="7">
    <location>
        <begin position="6"/>
        <end position="23"/>
    </location>
</feature>
<evidence type="ECO:0000256" key="5">
    <source>
        <dbReference type="ARBA" id="ARBA00023136"/>
    </source>
</evidence>
<evidence type="ECO:0000256" key="3">
    <source>
        <dbReference type="ARBA" id="ARBA00022692"/>
    </source>
</evidence>